<dbReference type="CDD" id="cd19941">
    <property type="entry name" value="TIL"/>
    <property type="match status" value="14"/>
</dbReference>
<evidence type="ECO:0000256" key="5">
    <source>
        <dbReference type="SAM" id="SignalP"/>
    </source>
</evidence>
<dbReference type="OrthoDB" id="5945029at2759"/>
<feature type="domain" description="Serpin" evidence="6">
    <location>
        <begin position="1081"/>
        <end position="1445"/>
    </location>
</feature>
<gene>
    <name evidence="7" type="primary">jg16500</name>
    <name evidence="7" type="ORF">PAEG_LOCUS22537</name>
</gene>
<protein>
    <submittedName>
        <fullName evidence="7">Jg16500 protein</fullName>
    </submittedName>
</protein>
<dbReference type="SMART" id="SM00093">
    <property type="entry name" value="SERPIN"/>
    <property type="match status" value="1"/>
</dbReference>
<dbReference type="Proteomes" id="UP000838756">
    <property type="component" value="Unassembled WGS sequence"/>
</dbReference>
<dbReference type="Gene3D" id="2.30.39.10">
    <property type="entry name" value="Alpha-1-antitrypsin, domain 1"/>
    <property type="match status" value="1"/>
</dbReference>
<sequence>MFRLLLTIAINVCVATFAYATVKCVGPNEYLSDVGSIDEDCRCVEGYTRDDNNNCVPVPCPQDSCGANEIPTSCFEAICEPRNCSDLLKSIPCVRLDTKFCTNGCLCKEGYLRAENGTCVPIDQCPGIQCGCNEIYDSCPQLCPGENCDVDPSVILCLPNPEPGDPFCTPGCRCKDNYFRNDNGFCVPRDQCPKTPTVICGPDEVPTDCVNGGCGIWYCAQTQEICNLMLDDDCKEGCHCKEGMLRTENGTCVAADQCPPKCDGPHEYFSCGSACDNVCATLKTQNKTNCPITNKKCNPKCYCQEGYARDSNNICIPIRKCPPPVCGINEVYDTCIAPCPPRRCDVDERVIRCARPPQPGDPNCQSGCRCADGFYRNYENVCVPKSECPPTCGINEVYDRDIRPCPPQRCDVDPKLILCSANQEGQPGCRCIDNHLRNKEGLCVPKDQCEICPKNERPTSCIQARCEQRNCSDLMKPVACVRIDTKFCTKGCLCDDGYLRAKNGTCVPVNQCPEARCGFNEVFDMCPSTCPGEKCGVDPSLVLCSPNLEPGDPSCQPRCRCVDGYLRNNNGKCVPKDKCPKPPGVICGADEDYNSCENGGCGRWKCSQPGIICIDLIEGACREGCRCKKGKLRAANGTCIPADQCPLNCYGENEVAGCKSTCPQTCESIGKKYSCPLQPAVCTPECRCEQGYFRNKLNECISKDDCLKCTGPKEYFSCGGACDNVCATLAVQNQTVCPIVNIVCNKMCYCEEGYARNENNTCVPISECPPVCGINEIFDNCPATCPPQTCDALNRAYKCKAPPKPGDPECKPSCRCSDNHYRNDKGVCVPRNQCLNCNGQNEVKGCRSVSPQTCESIGKCPIKTRLSVCIPECRCKEGYFRNKINQCISREDCPVQNQTICPIVNIVCNKMCYCEKEYARDNNNTCVPISQCPKPVCGKNEIFDECPATCPPETCVALKRAYKCKAPPKPGDPECKPSCRCSDNHYRNEKGVCVPRNQCLNCVGRNEVKGCKSVHPQTCESMGKKYPIDQITRISVCIPECRCKEGYLRNKNYQCVSKEDCDTDTNNELKQFEQGNVAFTEKFLYEAAKANPGVSLIFSPFSVLFLLAQLALYAKGILLEQLLGILNLESKAKIRSFLPYYLDTLSEQKNVTFDLAEKIFATGKLELSDDFKRDTKVVMKAEAQNVDFGNANEAANIINKWVEEKTKHLIKNLVSPDSFDRDTVLVLVNALYFKGNWKKPFNPDNTRFQDFYVTENKKVQVNMMSRTGSYKYAEISDIDAQVIQLPYESANFSFMVWLPKKKINGLNIMLDKLKDSNYEYPLSNILSNLKSVNLDLSLPIFNSSTTTDLKDMLSKANAGALFKATNSDLTGIFKDPVPTYVSSATQKAMIIVNESGSEAAAANAVMVGVTSAQVNRRIEFIADHPFIYYILYKGTPIFCGVYFADV</sequence>
<dbReference type="SUPFAM" id="SSF57567">
    <property type="entry name" value="Serine protease inhibitors"/>
    <property type="match status" value="15"/>
</dbReference>
<dbReference type="PANTHER" id="PTHR23259">
    <property type="entry name" value="RIDDLE"/>
    <property type="match status" value="1"/>
</dbReference>
<proteinExistence type="inferred from homology"/>
<name>A0A8S4S5I2_9NEOP</name>
<dbReference type="InterPro" id="IPR051368">
    <property type="entry name" value="SerProtInhib-TIL_Domain"/>
</dbReference>
<keyword evidence="3" id="KW-1015">Disulfide bond</keyword>
<reference evidence="7" key="1">
    <citation type="submission" date="2022-03" db="EMBL/GenBank/DDBJ databases">
        <authorList>
            <person name="Lindestad O."/>
        </authorList>
    </citation>
    <scope>NUCLEOTIDE SEQUENCE</scope>
</reference>
<keyword evidence="8" id="KW-1185">Reference proteome</keyword>
<dbReference type="InterPro" id="IPR023796">
    <property type="entry name" value="Serpin_dom"/>
</dbReference>
<comment type="similarity">
    <text evidence="4">Belongs to the serpin family.</text>
</comment>
<dbReference type="InterPro" id="IPR042185">
    <property type="entry name" value="Serpin_sf_2"/>
</dbReference>
<keyword evidence="5" id="KW-0732">Signal</keyword>
<accession>A0A8S4S5I2</accession>
<dbReference type="CDD" id="cd19579">
    <property type="entry name" value="serpin1K-like"/>
    <property type="match status" value="1"/>
</dbReference>
<evidence type="ECO:0000256" key="2">
    <source>
        <dbReference type="ARBA" id="ARBA00022900"/>
    </source>
</evidence>
<evidence type="ECO:0000256" key="1">
    <source>
        <dbReference type="ARBA" id="ARBA00022690"/>
    </source>
</evidence>
<dbReference type="Gene3D" id="2.10.25.10">
    <property type="entry name" value="Laminin"/>
    <property type="match status" value="15"/>
</dbReference>
<evidence type="ECO:0000256" key="4">
    <source>
        <dbReference type="RuleBase" id="RU000411"/>
    </source>
</evidence>
<organism evidence="7 8">
    <name type="scientific">Pararge aegeria aegeria</name>
    <dbReference type="NCBI Taxonomy" id="348720"/>
    <lineage>
        <taxon>Eukaryota</taxon>
        <taxon>Metazoa</taxon>
        <taxon>Ecdysozoa</taxon>
        <taxon>Arthropoda</taxon>
        <taxon>Hexapoda</taxon>
        <taxon>Insecta</taxon>
        <taxon>Pterygota</taxon>
        <taxon>Neoptera</taxon>
        <taxon>Endopterygota</taxon>
        <taxon>Lepidoptera</taxon>
        <taxon>Glossata</taxon>
        <taxon>Ditrysia</taxon>
        <taxon>Papilionoidea</taxon>
        <taxon>Nymphalidae</taxon>
        <taxon>Satyrinae</taxon>
        <taxon>Satyrini</taxon>
        <taxon>Parargina</taxon>
        <taxon>Pararge</taxon>
    </lineage>
</organism>
<dbReference type="GO" id="GO:0004867">
    <property type="term" value="F:serine-type endopeptidase inhibitor activity"/>
    <property type="evidence" value="ECO:0007669"/>
    <property type="project" value="UniProtKB-KW"/>
</dbReference>
<dbReference type="Pfam" id="PF00079">
    <property type="entry name" value="Serpin"/>
    <property type="match status" value="1"/>
</dbReference>
<keyword evidence="2" id="KW-0722">Serine protease inhibitor</keyword>
<dbReference type="InterPro" id="IPR042178">
    <property type="entry name" value="Serpin_sf_1"/>
</dbReference>
<dbReference type="FunFam" id="2.10.25.10:FF:000674">
    <property type="entry name" value="Mucin-2"/>
    <property type="match status" value="2"/>
</dbReference>
<dbReference type="EMBL" id="CAKXAJ010026059">
    <property type="protein sequence ID" value="CAH2253577.1"/>
    <property type="molecule type" value="Genomic_DNA"/>
</dbReference>
<feature type="signal peptide" evidence="5">
    <location>
        <begin position="1"/>
        <end position="20"/>
    </location>
</feature>
<feature type="chain" id="PRO_5035914452" evidence="5">
    <location>
        <begin position="21"/>
        <end position="1446"/>
    </location>
</feature>
<comment type="caution">
    <text evidence="7">The sequence shown here is derived from an EMBL/GenBank/DDBJ whole genome shotgun (WGS) entry which is preliminary data.</text>
</comment>
<keyword evidence="1" id="KW-0646">Protease inhibitor</keyword>
<dbReference type="PANTHER" id="PTHR23259:SF82">
    <property type="entry name" value="SERINE PROTEASE INHIBITOR 1 PROTEIN"/>
    <property type="match status" value="1"/>
</dbReference>
<evidence type="ECO:0000313" key="7">
    <source>
        <dbReference type="EMBL" id="CAH2253577.1"/>
    </source>
</evidence>
<dbReference type="Gene3D" id="3.30.497.10">
    <property type="entry name" value="Antithrombin, subunit I, domain 2"/>
    <property type="match status" value="1"/>
</dbReference>
<dbReference type="InterPro" id="IPR036084">
    <property type="entry name" value="Ser_inhib-like_sf"/>
</dbReference>
<evidence type="ECO:0000256" key="3">
    <source>
        <dbReference type="ARBA" id="ARBA00023157"/>
    </source>
</evidence>
<evidence type="ECO:0000313" key="8">
    <source>
        <dbReference type="Proteomes" id="UP000838756"/>
    </source>
</evidence>
<dbReference type="Pfam" id="PF01826">
    <property type="entry name" value="TIL"/>
    <property type="match status" value="9"/>
</dbReference>
<evidence type="ECO:0000259" key="6">
    <source>
        <dbReference type="SMART" id="SM00093"/>
    </source>
</evidence>
<dbReference type="InterPro" id="IPR002919">
    <property type="entry name" value="TIL_dom"/>
</dbReference>
<dbReference type="SUPFAM" id="SSF56574">
    <property type="entry name" value="Serpins"/>
    <property type="match status" value="1"/>
</dbReference>
<dbReference type="InterPro" id="IPR036186">
    <property type="entry name" value="Serpin_sf"/>
</dbReference>